<dbReference type="Proteomes" id="UP000324222">
    <property type="component" value="Unassembled WGS sequence"/>
</dbReference>
<gene>
    <name evidence="2" type="ORF">E2C01_007197</name>
</gene>
<evidence type="ECO:0000313" key="3">
    <source>
        <dbReference type="Proteomes" id="UP000324222"/>
    </source>
</evidence>
<evidence type="ECO:0000313" key="2">
    <source>
        <dbReference type="EMBL" id="MPC14430.1"/>
    </source>
</evidence>
<feature type="coiled-coil region" evidence="1">
    <location>
        <begin position="39"/>
        <end position="66"/>
    </location>
</feature>
<keyword evidence="1" id="KW-0175">Coiled coil</keyword>
<reference evidence="2 3" key="1">
    <citation type="submission" date="2019-05" db="EMBL/GenBank/DDBJ databases">
        <title>Another draft genome of Portunus trituberculatus and its Hox gene families provides insights of decapod evolution.</title>
        <authorList>
            <person name="Jeong J.-H."/>
            <person name="Song I."/>
            <person name="Kim S."/>
            <person name="Choi T."/>
            <person name="Kim D."/>
            <person name="Ryu S."/>
            <person name="Kim W."/>
        </authorList>
    </citation>
    <scope>NUCLEOTIDE SEQUENCE [LARGE SCALE GENOMIC DNA]</scope>
    <source>
        <tissue evidence="2">Muscle</tissue>
    </source>
</reference>
<keyword evidence="3" id="KW-1185">Reference proteome</keyword>
<protein>
    <submittedName>
        <fullName evidence="2">Uncharacterized protein</fullName>
    </submittedName>
</protein>
<organism evidence="2 3">
    <name type="scientific">Portunus trituberculatus</name>
    <name type="common">Swimming crab</name>
    <name type="synonym">Neptunus trituberculatus</name>
    <dbReference type="NCBI Taxonomy" id="210409"/>
    <lineage>
        <taxon>Eukaryota</taxon>
        <taxon>Metazoa</taxon>
        <taxon>Ecdysozoa</taxon>
        <taxon>Arthropoda</taxon>
        <taxon>Crustacea</taxon>
        <taxon>Multicrustacea</taxon>
        <taxon>Malacostraca</taxon>
        <taxon>Eumalacostraca</taxon>
        <taxon>Eucarida</taxon>
        <taxon>Decapoda</taxon>
        <taxon>Pleocyemata</taxon>
        <taxon>Brachyura</taxon>
        <taxon>Eubrachyura</taxon>
        <taxon>Portunoidea</taxon>
        <taxon>Portunidae</taxon>
        <taxon>Portuninae</taxon>
        <taxon>Portunus</taxon>
    </lineage>
</organism>
<accession>A0A5B7CYB3</accession>
<proteinExistence type="predicted"/>
<name>A0A5B7CYB3_PORTR</name>
<sequence length="109" mass="12767">MGEIRPPLTKMVLNNFVVQKRPVVRQAKIHIINGLVHSTRRLRKKMEKDEGQCNKLEAKADRLVKEVLFIKCNDTVNYTCLTLSHKLKLIFERQEVVLLRAEECRLGRE</sequence>
<dbReference type="EMBL" id="VSRR010000352">
    <property type="protein sequence ID" value="MPC14430.1"/>
    <property type="molecule type" value="Genomic_DNA"/>
</dbReference>
<evidence type="ECO:0000256" key="1">
    <source>
        <dbReference type="SAM" id="Coils"/>
    </source>
</evidence>
<dbReference type="AlphaFoldDB" id="A0A5B7CYB3"/>
<comment type="caution">
    <text evidence="2">The sequence shown here is derived from an EMBL/GenBank/DDBJ whole genome shotgun (WGS) entry which is preliminary data.</text>
</comment>
<dbReference type="OrthoDB" id="3364872at2759"/>